<reference evidence="2" key="1">
    <citation type="submission" date="2014-11" db="EMBL/GenBank/DDBJ databases">
        <authorList>
            <person name="Otto D Thomas"/>
            <person name="Naeem Raeece"/>
        </authorList>
    </citation>
    <scope>NUCLEOTIDE SEQUENCE</scope>
</reference>
<name>A0A0G4GQI6_9ALVE</name>
<evidence type="ECO:0000256" key="1">
    <source>
        <dbReference type="SAM" id="MobiDB-lite"/>
    </source>
</evidence>
<evidence type="ECO:0000313" key="2">
    <source>
        <dbReference type="EMBL" id="CEM32488.1"/>
    </source>
</evidence>
<dbReference type="EMBL" id="CDMZ01001435">
    <property type="protein sequence ID" value="CEM32488.1"/>
    <property type="molecule type" value="Genomic_DNA"/>
</dbReference>
<feature type="compositionally biased region" description="Low complexity" evidence="1">
    <location>
        <begin position="263"/>
        <end position="275"/>
    </location>
</feature>
<proteinExistence type="predicted"/>
<feature type="compositionally biased region" description="Pro residues" evidence="1">
    <location>
        <begin position="276"/>
        <end position="290"/>
    </location>
</feature>
<feature type="region of interest" description="Disordered" evidence="1">
    <location>
        <begin position="250"/>
        <end position="299"/>
    </location>
</feature>
<dbReference type="VEuPathDB" id="CryptoDB:Cvel_5035"/>
<gene>
    <name evidence="2" type="ORF">Cvel_5035</name>
</gene>
<dbReference type="AlphaFoldDB" id="A0A0G4GQI6"/>
<sequence>MAESSTESPTASRAVTDLRVALHKNYVKKSRPQKMAQVLRHCRAFHESRLSPVSRDTMKELFETPMTDILDNSEEGGHLLFTDEIPKNLEGVGGNLYNDEFMEAGLKERPKKPGGVLKEGAEAWRVKTAYFVDVRDLPMHKRLSFYPFDELRIADEVAKRLRALVLTALVHSAKWFEKGTKKTVGVLDPDFVRERDSKLICWVHKGLCKHRQFKPKKRPRQTDIETIIRNGVARIRSDVRLHQQELGLAVSKEGEDVEMDEQTSAASGSTHSGSSPPLPPSLPPPPPPDSPVMHPLMTD</sequence>
<organism evidence="2">
    <name type="scientific">Chromera velia CCMP2878</name>
    <dbReference type="NCBI Taxonomy" id="1169474"/>
    <lineage>
        <taxon>Eukaryota</taxon>
        <taxon>Sar</taxon>
        <taxon>Alveolata</taxon>
        <taxon>Colpodellida</taxon>
        <taxon>Chromeraceae</taxon>
        <taxon>Chromera</taxon>
    </lineage>
</organism>
<protein>
    <submittedName>
        <fullName evidence="2">Uncharacterized protein</fullName>
    </submittedName>
</protein>
<accession>A0A0G4GQI6</accession>